<feature type="transmembrane region" description="Helical" evidence="8">
    <location>
        <begin position="386"/>
        <end position="406"/>
    </location>
</feature>
<keyword evidence="4" id="KW-1003">Cell membrane</keyword>
<dbReference type="InterPro" id="IPR004812">
    <property type="entry name" value="Efflux_drug-R_Bcr/CmlA"/>
</dbReference>
<comment type="subcellular location">
    <subcellularLocation>
        <location evidence="1">Cell membrane</location>
        <topology evidence="1">Multi-pass membrane protein</topology>
    </subcellularLocation>
</comment>
<dbReference type="PANTHER" id="PTHR23502:SF132">
    <property type="entry name" value="POLYAMINE TRANSPORTER 2-RELATED"/>
    <property type="match status" value="1"/>
</dbReference>
<dbReference type="InterPro" id="IPR036259">
    <property type="entry name" value="MFS_trans_sf"/>
</dbReference>
<dbReference type="Pfam" id="PF07690">
    <property type="entry name" value="MFS_1"/>
    <property type="match status" value="1"/>
</dbReference>
<keyword evidence="11" id="KW-1185">Reference proteome</keyword>
<evidence type="ECO:0000256" key="6">
    <source>
        <dbReference type="ARBA" id="ARBA00022989"/>
    </source>
</evidence>
<dbReference type="AlphaFoldDB" id="A0A543CUT6"/>
<feature type="domain" description="Major facilitator superfamily (MFS) profile" evidence="9">
    <location>
        <begin position="26"/>
        <end position="410"/>
    </location>
</feature>
<dbReference type="Proteomes" id="UP000316096">
    <property type="component" value="Unassembled WGS sequence"/>
</dbReference>
<evidence type="ECO:0000256" key="3">
    <source>
        <dbReference type="ARBA" id="ARBA00022448"/>
    </source>
</evidence>
<dbReference type="GO" id="GO:1990961">
    <property type="term" value="P:xenobiotic detoxification by transmembrane export across the plasma membrane"/>
    <property type="evidence" value="ECO:0007669"/>
    <property type="project" value="InterPro"/>
</dbReference>
<protein>
    <submittedName>
        <fullName evidence="10">DHA1 family bicyclomycin/chloramphenicol resistance-like MFS transporter</fullName>
    </submittedName>
</protein>
<dbReference type="GO" id="GO:0005886">
    <property type="term" value="C:plasma membrane"/>
    <property type="evidence" value="ECO:0007669"/>
    <property type="project" value="UniProtKB-SubCell"/>
</dbReference>
<proteinExistence type="inferred from homology"/>
<comment type="caution">
    <text evidence="10">The sequence shown here is derived from an EMBL/GenBank/DDBJ whole genome shotgun (WGS) entry which is preliminary data.</text>
</comment>
<feature type="transmembrane region" description="Helical" evidence="8">
    <location>
        <begin position="329"/>
        <end position="348"/>
    </location>
</feature>
<evidence type="ECO:0000256" key="8">
    <source>
        <dbReference type="SAM" id="Phobius"/>
    </source>
</evidence>
<evidence type="ECO:0000256" key="1">
    <source>
        <dbReference type="ARBA" id="ARBA00004651"/>
    </source>
</evidence>
<feature type="transmembrane region" description="Helical" evidence="8">
    <location>
        <begin position="60"/>
        <end position="80"/>
    </location>
</feature>
<dbReference type="PROSITE" id="PS00216">
    <property type="entry name" value="SUGAR_TRANSPORT_1"/>
    <property type="match status" value="1"/>
</dbReference>
<evidence type="ECO:0000259" key="9">
    <source>
        <dbReference type="PROSITE" id="PS50850"/>
    </source>
</evidence>
<evidence type="ECO:0000256" key="5">
    <source>
        <dbReference type="ARBA" id="ARBA00022692"/>
    </source>
</evidence>
<dbReference type="InterPro" id="IPR011701">
    <property type="entry name" value="MFS"/>
</dbReference>
<name>A0A543CUT6_9ACTN</name>
<dbReference type="SUPFAM" id="SSF103473">
    <property type="entry name" value="MFS general substrate transporter"/>
    <property type="match status" value="1"/>
</dbReference>
<dbReference type="FunFam" id="1.20.1720.10:FF:000005">
    <property type="entry name" value="Bcr/CflA family efflux transporter"/>
    <property type="match status" value="1"/>
</dbReference>
<keyword evidence="3" id="KW-0813">Transport</keyword>
<feature type="transmembrane region" description="Helical" evidence="8">
    <location>
        <begin position="229"/>
        <end position="248"/>
    </location>
</feature>
<keyword evidence="7 8" id="KW-0472">Membrane</keyword>
<keyword evidence="5 8" id="KW-0812">Transmembrane</keyword>
<evidence type="ECO:0000256" key="2">
    <source>
        <dbReference type="ARBA" id="ARBA00006236"/>
    </source>
</evidence>
<feature type="transmembrane region" description="Helical" evidence="8">
    <location>
        <begin position="268"/>
        <end position="288"/>
    </location>
</feature>
<dbReference type="InterPro" id="IPR005829">
    <property type="entry name" value="Sugar_transporter_CS"/>
</dbReference>
<dbReference type="CDD" id="cd17320">
    <property type="entry name" value="MFS_MdfA_MDR_like"/>
    <property type="match status" value="1"/>
</dbReference>
<dbReference type="PANTHER" id="PTHR23502">
    <property type="entry name" value="MAJOR FACILITATOR SUPERFAMILY"/>
    <property type="match status" value="1"/>
</dbReference>
<dbReference type="Gene3D" id="1.20.1720.10">
    <property type="entry name" value="Multidrug resistance protein D"/>
    <property type="match status" value="1"/>
</dbReference>
<reference evidence="10 11" key="1">
    <citation type="submission" date="2019-06" db="EMBL/GenBank/DDBJ databases">
        <title>Sequencing the genomes of 1000 actinobacteria strains.</title>
        <authorList>
            <person name="Klenk H.-P."/>
        </authorList>
    </citation>
    <scope>NUCLEOTIDE SEQUENCE [LARGE SCALE GENOMIC DNA]</scope>
    <source>
        <strain evidence="10 11">DSM 102200</strain>
    </source>
</reference>
<feature type="transmembrane region" description="Helical" evidence="8">
    <location>
        <begin position="154"/>
        <end position="174"/>
    </location>
</feature>
<dbReference type="InterPro" id="IPR020846">
    <property type="entry name" value="MFS_dom"/>
</dbReference>
<feature type="transmembrane region" description="Helical" evidence="8">
    <location>
        <begin position="180"/>
        <end position="200"/>
    </location>
</feature>
<evidence type="ECO:0000256" key="7">
    <source>
        <dbReference type="ARBA" id="ARBA00023136"/>
    </source>
</evidence>
<accession>A0A543CUT6</accession>
<comment type="similarity">
    <text evidence="2">Belongs to the major facilitator superfamily. Bcr/CmlA family.</text>
</comment>
<dbReference type="NCBIfam" id="TIGR00710">
    <property type="entry name" value="efflux_Bcr_CflA"/>
    <property type="match status" value="1"/>
</dbReference>
<feature type="transmembrane region" description="Helical" evidence="8">
    <location>
        <begin position="20"/>
        <end position="40"/>
    </location>
</feature>
<sequence length="415" mass="42071">MAARRLSHGPSAAPGSTEPYGGRLGLVLLLGSLVALGPLTTDMYLPALPAITSELHASPAAVQLTLTGALAGLALGQVLVGPLSDAIGRRTPLLAGVTVHIVASALCLLAPDLAVLDVLRVSQGLGAATSTVITMAIVRDLFDGAAVAGLLSRLMLVLGVSPILAPTLGGIVLARSSWRGVFAVLAVLSLVIIVAAAYALPETLPDERRRTGGLPSTLRDFTRLLGDRAFVGLILLAGLAMSTIFAFVSGSPFVFQGHFGMSEQEFGYAFGLGALGLVLAGRLNVRLLRRRSPTQVMTRSFAAAAVAGGLLLTCATTGFGGMAGTFVPLWLVLFTVGFTLPNASALALSRHGEVAGTAAALLGALQFGIGAVTAPLVGVIGTGPAAMASVIALTLAIAVVVLVAVVRPWRLTTNG</sequence>
<evidence type="ECO:0000313" key="11">
    <source>
        <dbReference type="Proteomes" id="UP000316096"/>
    </source>
</evidence>
<organism evidence="10 11">
    <name type="scientific">Actinoallomurus bryophytorum</name>
    <dbReference type="NCBI Taxonomy" id="1490222"/>
    <lineage>
        <taxon>Bacteria</taxon>
        <taxon>Bacillati</taxon>
        <taxon>Actinomycetota</taxon>
        <taxon>Actinomycetes</taxon>
        <taxon>Streptosporangiales</taxon>
        <taxon>Thermomonosporaceae</taxon>
        <taxon>Actinoallomurus</taxon>
    </lineage>
</organism>
<gene>
    <name evidence="10" type="ORF">FB559_6598</name>
</gene>
<evidence type="ECO:0000313" key="10">
    <source>
        <dbReference type="EMBL" id="TQM00874.1"/>
    </source>
</evidence>
<dbReference type="GO" id="GO:0042910">
    <property type="term" value="F:xenobiotic transmembrane transporter activity"/>
    <property type="evidence" value="ECO:0007669"/>
    <property type="project" value="InterPro"/>
</dbReference>
<feature type="transmembrane region" description="Helical" evidence="8">
    <location>
        <begin position="360"/>
        <end position="380"/>
    </location>
</feature>
<dbReference type="PROSITE" id="PS50850">
    <property type="entry name" value="MFS"/>
    <property type="match status" value="1"/>
</dbReference>
<feature type="transmembrane region" description="Helical" evidence="8">
    <location>
        <begin position="123"/>
        <end position="142"/>
    </location>
</feature>
<feature type="transmembrane region" description="Helical" evidence="8">
    <location>
        <begin position="92"/>
        <end position="111"/>
    </location>
</feature>
<keyword evidence="6 8" id="KW-1133">Transmembrane helix</keyword>
<dbReference type="EMBL" id="VFOZ01000001">
    <property type="protein sequence ID" value="TQM00874.1"/>
    <property type="molecule type" value="Genomic_DNA"/>
</dbReference>
<feature type="transmembrane region" description="Helical" evidence="8">
    <location>
        <begin position="300"/>
        <end position="323"/>
    </location>
</feature>
<evidence type="ECO:0000256" key="4">
    <source>
        <dbReference type="ARBA" id="ARBA00022475"/>
    </source>
</evidence>